<evidence type="ECO:0000313" key="3">
    <source>
        <dbReference type="Proteomes" id="UP000813384"/>
    </source>
</evidence>
<comment type="caution">
    <text evidence="2">The sequence shown here is derived from an EMBL/GenBank/DDBJ whole genome shotgun (WGS) entry which is preliminary data.</text>
</comment>
<dbReference type="PANTHER" id="PTHR36434:SF1">
    <property type="entry name" value="MEMBRANE PROTEASE YUGP-RELATED"/>
    <property type="match status" value="1"/>
</dbReference>
<dbReference type="InterPro" id="IPR007395">
    <property type="entry name" value="Zn_peptidase_2"/>
</dbReference>
<evidence type="ECO:0000313" key="2">
    <source>
        <dbReference type="EMBL" id="MCC9274261.1"/>
    </source>
</evidence>
<keyword evidence="1" id="KW-1133">Transmembrane helix</keyword>
<gene>
    <name evidence="2" type="ORF">K8V42_08245</name>
</gene>
<dbReference type="AlphaFoldDB" id="A0A9E4DTM9"/>
<reference evidence="2" key="1">
    <citation type="journal article" date="2021" name="PeerJ">
        <title>Extensive microbial diversity within the chicken gut microbiome revealed by metagenomics and culture.</title>
        <authorList>
            <person name="Gilroy R."/>
            <person name="Ravi A."/>
            <person name="Getino M."/>
            <person name="Pursley I."/>
            <person name="Horton D.L."/>
            <person name="Alikhan N.F."/>
            <person name="Baker D."/>
            <person name="Gharbi K."/>
            <person name="Hall N."/>
            <person name="Watson M."/>
            <person name="Adriaenssens E.M."/>
            <person name="Foster-Nyarko E."/>
            <person name="Jarju S."/>
            <person name="Secka A."/>
            <person name="Antonio M."/>
            <person name="Oren A."/>
            <person name="Chaudhuri R.R."/>
            <person name="La Ragione R."/>
            <person name="Hildebrand F."/>
            <person name="Pallen M.J."/>
        </authorList>
    </citation>
    <scope>NUCLEOTIDE SEQUENCE</scope>
    <source>
        <strain evidence="2">150</strain>
    </source>
</reference>
<keyword evidence="1" id="KW-0472">Membrane</keyword>
<feature type="transmembrane region" description="Helical" evidence="1">
    <location>
        <begin position="152"/>
        <end position="172"/>
    </location>
</feature>
<accession>A0A9E4DTM9</accession>
<reference evidence="2" key="2">
    <citation type="submission" date="2021-11" db="EMBL/GenBank/DDBJ databases">
        <authorList>
            <person name="Gilroy R."/>
        </authorList>
    </citation>
    <scope>NUCLEOTIDE SEQUENCE</scope>
    <source>
        <strain evidence="2">150</strain>
    </source>
</reference>
<proteinExistence type="predicted"/>
<keyword evidence="1" id="KW-0812">Transmembrane</keyword>
<dbReference type="PANTHER" id="PTHR36434">
    <property type="entry name" value="MEMBRANE PROTEASE YUGP-RELATED"/>
    <property type="match status" value="1"/>
</dbReference>
<sequence length="236" mass="25199">MYGYGLFFDSTFILVIIGMVISMAASAYVKSTFNKYDKILSINQVTGTRAVQFILEKQGIHDVGVQGISGNLTDNYNSRTKILSLSQSTAQSTSVAAIGVAAHECGHAVQDAVGYSPLKLRAAIVPVANIGSSLAMPLILIGLLISGDSGNMIINLGLLAFSMAFVFQLVTLPVEFNASRRALTILSEGGLLTKEEVPMARRVLFAAALTYVAAAIATLLQLLRLVILFGNNNRRQ</sequence>
<organism evidence="2 3">
    <name type="scientific">Enterococcus aquimarinus</name>
    <dbReference type="NCBI Taxonomy" id="328396"/>
    <lineage>
        <taxon>Bacteria</taxon>
        <taxon>Bacillati</taxon>
        <taxon>Bacillota</taxon>
        <taxon>Bacilli</taxon>
        <taxon>Lactobacillales</taxon>
        <taxon>Enterococcaceae</taxon>
        <taxon>Enterococcus</taxon>
    </lineage>
</organism>
<feature type="transmembrane region" description="Helical" evidence="1">
    <location>
        <begin position="203"/>
        <end position="227"/>
    </location>
</feature>
<name>A0A9E4DTM9_9ENTE</name>
<dbReference type="EMBL" id="JAJJVO010000123">
    <property type="protein sequence ID" value="MCC9274261.1"/>
    <property type="molecule type" value="Genomic_DNA"/>
</dbReference>
<dbReference type="Proteomes" id="UP000813384">
    <property type="component" value="Unassembled WGS sequence"/>
</dbReference>
<feature type="transmembrane region" description="Helical" evidence="1">
    <location>
        <begin position="123"/>
        <end position="146"/>
    </location>
</feature>
<feature type="transmembrane region" description="Helical" evidence="1">
    <location>
        <begin position="6"/>
        <end position="29"/>
    </location>
</feature>
<protein>
    <submittedName>
        <fullName evidence="2">Zinc metallopeptidase</fullName>
    </submittedName>
</protein>
<evidence type="ECO:0000256" key="1">
    <source>
        <dbReference type="SAM" id="Phobius"/>
    </source>
</evidence>
<dbReference type="Pfam" id="PF04298">
    <property type="entry name" value="Zn_peptidase_2"/>
    <property type="match status" value="1"/>
</dbReference>